<dbReference type="AlphaFoldDB" id="A0A1C4ZRX9"/>
<dbReference type="RefSeq" id="WP_170107832.1">
    <property type="nucleotide sequence ID" value="NZ_LT607413.1"/>
</dbReference>
<accession>A0A1C4ZRX9</accession>
<evidence type="ECO:0000313" key="2">
    <source>
        <dbReference type="Proteomes" id="UP000198253"/>
    </source>
</evidence>
<dbReference type="EMBL" id="LT607413">
    <property type="protein sequence ID" value="SCF35531.1"/>
    <property type="molecule type" value="Genomic_DNA"/>
</dbReference>
<keyword evidence="2" id="KW-1185">Reference proteome</keyword>
<protein>
    <submittedName>
        <fullName evidence="1">Uncharacterized protein</fullName>
    </submittedName>
</protein>
<sequence>MAERTLRRRLDAARWVALGLAVLVLLVFLLAQRQSVDVSYGRSPASAVVPEGSAGELTDSTVPSVAEMDAMVAAAPVVRLPGSVASWDEQRVREAIGGRDVRILVAPPGLDEAERERVRDVEDVTVRVLGLQVSGGIYQANADTLPGWRAQFATGDVTNQMVALIAALGKEPSPPERDGLRWRDPDATELATVTADLRATGRHVADGATLTAVPARTAASAFPDGDALYVALPRQPRGEPLPRYGPALARVFPDRPVVVLYGAWIEYHGPHGEEFAEVTGASFYGQFGDRLSRYEYPQDNVLNAYLARVTDVRYTGLFDRPLPYQPVDPLRVALPALPWIFAGCVVGFLALSARSLWRGVGRTGSVRGPGMTARLAGLTALAMEMSLLTDRRSDPALTRGVTKLQAARAALDEGLPDRHVRTLLSAAEAELDDTARTMGIAGYRPTFYLRGRLS</sequence>
<proteinExistence type="predicted"/>
<evidence type="ECO:0000313" key="1">
    <source>
        <dbReference type="EMBL" id="SCF35531.1"/>
    </source>
</evidence>
<name>A0A1C4ZRX9_MICEC</name>
<dbReference type="InParanoid" id="A0A1C4ZRX9"/>
<reference evidence="2" key="1">
    <citation type="submission" date="2016-06" db="EMBL/GenBank/DDBJ databases">
        <authorList>
            <person name="Varghese N."/>
            <person name="Submissions Spin"/>
        </authorList>
    </citation>
    <scope>NUCLEOTIDE SEQUENCE [LARGE SCALE GENOMIC DNA]</scope>
    <source>
        <strain evidence="2">DSM 43816</strain>
    </source>
</reference>
<dbReference type="Proteomes" id="UP000198253">
    <property type="component" value="Chromosome I"/>
</dbReference>
<gene>
    <name evidence="1" type="ORF">GA0070618_5661</name>
</gene>
<organism evidence="1 2">
    <name type="scientific">Micromonospora echinospora</name>
    <name type="common">Micromonospora purpurea</name>
    <dbReference type="NCBI Taxonomy" id="1877"/>
    <lineage>
        <taxon>Bacteria</taxon>
        <taxon>Bacillati</taxon>
        <taxon>Actinomycetota</taxon>
        <taxon>Actinomycetes</taxon>
        <taxon>Micromonosporales</taxon>
        <taxon>Micromonosporaceae</taxon>
        <taxon>Micromonospora</taxon>
    </lineage>
</organism>